<reference evidence="3" key="1">
    <citation type="journal article" date="2019" name="Int. J. Syst. Evol. Microbiol.">
        <title>The Global Catalogue of Microorganisms (GCM) 10K type strain sequencing project: providing services to taxonomists for standard genome sequencing and annotation.</title>
        <authorList>
            <consortium name="The Broad Institute Genomics Platform"/>
            <consortium name="The Broad Institute Genome Sequencing Center for Infectious Disease"/>
            <person name="Wu L."/>
            <person name="Ma J."/>
        </authorList>
    </citation>
    <scope>NUCLEOTIDE SEQUENCE [LARGE SCALE GENOMIC DNA]</scope>
    <source>
        <strain evidence="3">JCM 4816</strain>
    </source>
</reference>
<feature type="transmembrane region" description="Helical" evidence="1">
    <location>
        <begin position="6"/>
        <end position="25"/>
    </location>
</feature>
<feature type="transmembrane region" description="Helical" evidence="1">
    <location>
        <begin position="37"/>
        <end position="58"/>
    </location>
</feature>
<dbReference type="Proteomes" id="UP001596174">
    <property type="component" value="Unassembled WGS sequence"/>
</dbReference>
<dbReference type="Pfam" id="PF10823">
    <property type="entry name" value="DUF2568"/>
    <property type="match status" value="1"/>
</dbReference>
<proteinExistence type="predicted"/>
<evidence type="ECO:0000313" key="3">
    <source>
        <dbReference type="Proteomes" id="UP001596174"/>
    </source>
</evidence>
<keyword evidence="1" id="KW-1133">Transmembrane helix</keyword>
<organism evidence="2 3">
    <name type="scientific">Streptacidiphilus monticola</name>
    <dbReference type="NCBI Taxonomy" id="2161674"/>
    <lineage>
        <taxon>Bacteria</taxon>
        <taxon>Bacillati</taxon>
        <taxon>Actinomycetota</taxon>
        <taxon>Actinomycetes</taxon>
        <taxon>Kitasatosporales</taxon>
        <taxon>Streptomycetaceae</taxon>
        <taxon>Streptacidiphilus</taxon>
    </lineage>
</organism>
<evidence type="ECO:0000313" key="2">
    <source>
        <dbReference type="EMBL" id="MFC5908650.1"/>
    </source>
</evidence>
<comment type="caution">
    <text evidence="2">The sequence shown here is derived from an EMBL/GenBank/DDBJ whole genome shotgun (WGS) entry which is preliminary data.</text>
</comment>
<name>A0ABW1G3W1_9ACTN</name>
<feature type="transmembrane region" description="Helical" evidence="1">
    <location>
        <begin position="64"/>
        <end position="85"/>
    </location>
</feature>
<dbReference type="EMBL" id="JBHSQJ010000064">
    <property type="protein sequence ID" value="MFC5908650.1"/>
    <property type="molecule type" value="Genomic_DNA"/>
</dbReference>
<keyword evidence="1" id="KW-0472">Membrane</keyword>
<keyword evidence="1" id="KW-0812">Transmembrane</keyword>
<sequence length="90" mass="9373">MNLLVDVLAFGAELAVYAAAGWWAWTRPGRRGARLGVAVIAVALLALAWGAFAAPAAARPLHGLARGLFEACWFGAGGLAALRAFGARRR</sequence>
<keyword evidence="3" id="KW-1185">Reference proteome</keyword>
<dbReference type="InterPro" id="IPR021214">
    <property type="entry name" value="DUF2568"/>
</dbReference>
<evidence type="ECO:0000256" key="1">
    <source>
        <dbReference type="SAM" id="Phobius"/>
    </source>
</evidence>
<gene>
    <name evidence="2" type="ORF">ACFP3V_15685</name>
</gene>
<dbReference type="RefSeq" id="WP_380583741.1">
    <property type="nucleotide sequence ID" value="NZ_JBHSQJ010000064.1"/>
</dbReference>
<protein>
    <submittedName>
        <fullName evidence="2">DUF2568 domain-containing protein</fullName>
    </submittedName>
</protein>
<accession>A0ABW1G3W1</accession>